<organism evidence="1 2">
    <name type="scientific">Palleronia pelagia</name>
    <dbReference type="NCBI Taxonomy" id="387096"/>
    <lineage>
        <taxon>Bacteria</taxon>
        <taxon>Pseudomonadati</taxon>
        <taxon>Pseudomonadota</taxon>
        <taxon>Alphaproteobacteria</taxon>
        <taxon>Rhodobacterales</taxon>
        <taxon>Roseobacteraceae</taxon>
        <taxon>Palleronia</taxon>
    </lineage>
</organism>
<dbReference type="RefSeq" id="WP_091845718.1">
    <property type="nucleotide sequence ID" value="NZ_FOCM01000005.1"/>
</dbReference>
<keyword evidence="2" id="KW-1185">Reference proteome</keyword>
<dbReference type="Proteomes" id="UP000199372">
    <property type="component" value="Unassembled WGS sequence"/>
</dbReference>
<evidence type="ECO:0000313" key="2">
    <source>
        <dbReference type="Proteomes" id="UP000199372"/>
    </source>
</evidence>
<reference evidence="2" key="1">
    <citation type="submission" date="2016-10" db="EMBL/GenBank/DDBJ databases">
        <authorList>
            <person name="Varghese N."/>
            <person name="Submissions S."/>
        </authorList>
    </citation>
    <scope>NUCLEOTIDE SEQUENCE [LARGE SCALE GENOMIC DNA]</scope>
    <source>
        <strain evidence="2">DSM 26893</strain>
    </source>
</reference>
<evidence type="ECO:0000313" key="1">
    <source>
        <dbReference type="EMBL" id="SEN63413.1"/>
    </source>
</evidence>
<dbReference type="Pfam" id="PF11367">
    <property type="entry name" value="Tail_completion_gp17"/>
    <property type="match status" value="1"/>
</dbReference>
<dbReference type="Gene3D" id="3.30.2000.30">
    <property type="match status" value="1"/>
</dbReference>
<dbReference type="AlphaFoldDB" id="A0A1H8I448"/>
<dbReference type="InterPro" id="IPR053745">
    <property type="entry name" value="Viral_Tail_Comp_sf"/>
</dbReference>
<dbReference type="InterPro" id="IPR021508">
    <property type="entry name" value="Gp17-like"/>
</dbReference>
<sequence>MIYALSAPLQAAVFARLSGDAGLAAIVGDAVFDAVPPGSVPSLYVAIGEEIARDRSDRDGGGARHDFTITVVSDRPGFAAAKDAAAAISDALLLSPLSLSRGRVVGLWFLRAQARRTGSDTQRRIDLRFRARTEDN</sequence>
<gene>
    <name evidence="1" type="ORF">SAMN04488011_105103</name>
</gene>
<name>A0A1H8I448_9RHOB</name>
<protein>
    <recommendedName>
        <fullName evidence="3">DUF3168 domain-containing protein</fullName>
    </recommendedName>
</protein>
<proteinExistence type="predicted"/>
<evidence type="ECO:0008006" key="3">
    <source>
        <dbReference type="Google" id="ProtNLM"/>
    </source>
</evidence>
<dbReference type="EMBL" id="FOCM01000005">
    <property type="protein sequence ID" value="SEN63413.1"/>
    <property type="molecule type" value="Genomic_DNA"/>
</dbReference>
<accession>A0A1H8I448</accession>
<dbReference type="OrthoDB" id="7644395at2"/>